<evidence type="ECO:0000256" key="1">
    <source>
        <dbReference type="SAM" id="MobiDB-lite"/>
    </source>
</evidence>
<name>A0A851HXI1_9GAMM</name>
<organism evidence="3 4">
    <name type="scientific">Marinobacter adhaerens</name>
    <dbReference type="NCBI Taxonomy" id="1033846"/>
    <lineage>
        <taxon>Bacteria</taxon>
        <taxon>Pseudomonadati</taxon>
        <taxon>Pseudomonadota</taxon>
        <taxon>Gammaproteobacteria</taxon>
        <taxon>Pseudomonadales</taxon>
        <taxon>Marinobacteraceae</taxon>
        <taxon>Marinobacter</taxon>
    </lineage>
</organism>
<evidence type="ECO:0000313" key="3">
    <source>
        <dbReference type="EMBL" id="NWN91962.1"/>
    </source>
</evidence>
<feature type="signal peptide" evidence="2">
    <location>
        <begin position="1"/>
        <end position="17"/>
    </location>
</feature>
<proteinExistence type="predicted"/>
<keyword evidence="4" id="KW-1185">Reference proteome</keyword>
<evidence type="ECO:0000313" key="4">
    <source>
        <dbReference type="Proteomes" id="UP000536442"/>
    </source>
</evidence>
<dbReference type="AlphaFoldDB" id="A0A851HXI1"/>
<sequence>MLRKTLTLGVVAAGLLAAGCASTPKVTQEHLTNMMELPVSESNPAPRGADVSKVVIFDIDTSKSGTADKAQAGEPIRYAIDGYLNDAGAEMVDRALAAQLKDEVERAEMGGAGAYKGAPIADYAIKTTVAQASFGSSFSEASSWVDDDGKRHTTPPKCSYASKVDISIDVYTVPELTRVKSFRSQGSASSSEETRNSNCPANGGNLVRAAAKDSVYEVQEELKAFFSPTGYVLEGYETSEGKFVLKTSLTADLGAKAGGNVNLVNVTKDGDRYPIGKGRIGDPVVRSGAFVVVDDEVISRVRIGDEVRIDHSCSFMGCNMDAVLGLN</sequence>
<evidence type="ECO:0000256" key="2">
    <source>
        <dbReference type="SAM" id="SignalP"/>
    </source>
</evidence>
<keyword evidence="2" id="KW-0732">Signal</keyword>
<gene>
    <name evidence="3" type="ORF">HLV39_10710</name>
</gene>
<feature type="compositionally biased region" description="Polar residues" evidence="1">
    <location>
        <begin position="183"/>
        <end position="200"/>
    </location>
</feature>
<accession>A0A851HXI1</accession>
<reference evidence="3 4" key="1">
    <citation type="submission" date="2020-03" db="EMBL/GenBank/DDBJ databases">
        <title>Metagenomic, metatranscriptomic, and metabolomic analyses revealed the key microbes and metabolic features during the fermentation of ganjang, Korean traditional soy sauce.</title>
        <authorList>
            <person name="Chun B.H."/>
            <person name="Jeon C.O."/>
        </authorList>
    </citation>
    <scope>NUCLEOTIDE SEQUENCE [LARGE SCALE GENOMIC DNA]</scope>
    <source>
        <strain evidence="3 4">KG14</strain>
    </source>
</reference>
<protein>
    <recommendedName>
        <fullName evidence="5">Curli production assembly/transport component CsgG</fullName>
    </recommendedName>
</protein>
<dbReference type="Proteomes" id="UP000536442">
    <property type="component" value="Unassembled WGS sequence"/>
</dbReference>
<comment type="caution">
    <text evidence="3">The sequence shown here is derived from an EMBL/GenBank/DDBJ whole genome shotgun (WGS) entry which is preliminary data.</text>
</comment>
<feature type="region of interest" description="Disordered" evidence="1">
    <location>
        <begin position="183"/>
        <end position="204"/>
    </location>
</feature>
<dbReference type="PROSITE" id="PS51257">
    <property type="entry name" value="PROKAR_LIPOPROTEIN"/>
    <property type="match status" value="1"/>
</dbReference>
<evidence type="ECO:0008006" key="5">
    <source>
        <dbReference type="Google" id="ProtNLM"/>
    </source>
</evidence>
<feature type="chain" id="PRO_5032529422" description="Curli production assembly/transport component CsgG" evidence="2">
    <location>
        <begin position="18"/>
        <end position="327"/>
    </location>
</feature>
<dbReference type="EMBL" id="JABEVQ010000005">
    <property type="protein sequence ID" value="NWN91962.1"/>
    <property type="molecule type" value="Genomic_DNA"/>
</dbReference>